<feature type="compositionally biased region" description="Polar residues" evidence="12">
    <location>
        <begin position="919"/>
        <end position="929"/>
    </location>
</feature>
<dbReference type="CDD" id="cd00088">
    <property type="entry name" value="HPT"/>
    <property type="match status" value="2"/>
</dbReference>
<dbReference type="PROSITE" id="PS50110">
    <property type="entry name" value="RESPONSE_REGULATORY"/>
    <property type="match status" value="1"/>
</dbReference>
<dbReference type="InterPro" id="IPR004105">
    <property type="entry name" value="CheA-like_dim"/>
</dbReference>
<feature type="domain" description="Response regulatory" evidence="15">
    <location>
        <begin position="2164"/>
        <end position="2280"/>
    </location>
</feature>
<keyword evidence="5" id="KW-0808">Transferase</keyword>
<comment type="caution">
    <text evidence="18">The sequence shown here is derived from an EMBL/GenBank/DDBJ whole genome shotgun (WGS) entry which is preliminary data.</text>
</comment>
<dbReference type="SMART" id="SM00073">
    <property type="entry name" value="HPT"/>
    <property type="match status" value="2"/>
</dbReference>
<evidence type="ECO:0000256" key="12">
    <source>
        <dbReference type="SAM" id="MobiDB-lite"/>
    </source>
</evidence>
<dbReference type="InterPro" id="IPR036061">
    <property type="entry name" value="CheW-like_dom_sf"/>
</dbReference>
<dbReference type="FunFam" id="3.30.565.10:FF:000016">
    <property type="entry name" value="Chemotaxis protein CheA, putative"/>
    <property type="match status" value="1"/>
</dbReference>
<dbReference type="InterPro" id="IPR051315">
    <property type="entry name" value="Bact_Chemotaxis_CheA"/>
</dbReference>
<dbReference type="Pfam" id="PF01584">
    <property type="entry name" value="CheW"/>
    <property type="match status" value="1"/>
</dbReference>
<evidence type="ECO:0000256" key="11">
    <source>
        <dbReference type="SAM" id="Coils"/>
    </source>
</evidence>
<feature type="modified residue" description="Phosphohistidine" evidence="9">
    <location>
        <position position="1498"/>
    </location>
</feature>
<evidence type="ECO:0000259" key="16">
    <source>
        <dbReference type="PROSITE" id="PS50851"/>
    </source>
</evidence>
<feature type="domain" description="HPt" evidence="17">
    <location>
        <begin position="1451"/>
        <end position="1553"/>
    </location>
</feature>
<dbReference type="EC" id="2.7.13.3" evidence="2"/>
<dbReference type="CDD" id="cd00156">
    <property type="entry name" value="REC"/>
    <property type="match status" value="1"/>
</dbReference>
<evidence type="ECO:0000256" key="2">
    <source>
        <dbReference type="ARBA" id="ARBA00012438"/>
    </source>
</evidence>
<dbReference type="Pfam" id="PF01627">
    <property type="entry name" value="Hpt"/>
    <property type="match status" value="2"/>
</dbReference>
<dbReference type="PANTHER" id="PTHR43395">
    <property type="entry name" value="SENSOR HISTIDINE KINASE CHEA"/>
    <property type="match status" value="1"/>
</dbReference>
<dbReference type="PROSITE" id="PS50894">
    <property type="entry name" value="HPT"/>
    <property type="match status" value="2"/>
</dbReference>
<evidence type="ECO:0000313" key="18">
    <source>
        <dbReference type="EMBL" id="RMX18574.1"/>
    </source>
</evidence>
<dbReference type="InterPro" id="IPR001789">
    <property type="entry name" value="Sig_transdc_resp-reg_receiver"/>
</dbReference>
<evidence type="ECO:0000256" key="1">
    <source>
        <dbReference type="ARBA" id="ARBA00000085"/>
    </source>
</evidence>
<dbReference type="Proteomes" id="UP000275180">
    <property type="component" value="Unassembled WGS sequence"/>
</dbReference>
<dbReference type="Pfam" id="PF02518">
    <property type="entry name" value="HATPase_c"/>
    <property type="match status" value="1"/>
</dbReference>
<feature type="compositionally biased region" description="Low complexity" evidence="12">
    <location>
        <begin position="1150"/>
        <end position="1161"/>
    </location>
</feature>
<evidence type="ECO:0000256" key="7">
    <source>
        <dbReference type="ARBA" id="ARBA00023012"/>
    </source>
</evidence>
<dbReference type="SUPFAM" id="SSF52172">
    <property type="entry name" value="CheY-like"/>
    <property type="match status" value="1"/>
</dbReference>
<dbReference type="GO" id="GO:0006935">
    <property type="term" value="P:chemotaxis"/>
    <property type="evidence" value="ECO:0007669"/>
    <property type="project" value="InterPro"/>
</dbReference>
<protein>
    <recommendedName>
        <fullName evidence="3">Chemotaxis protein CheA</fullName>
        <ecNumber evidence="2">2.7.13.3</ecNumber>
    </recommendedName>
</protein>
<feature type="compositionally biased region" description="Acidic residues" evidence="12">
    <location>
        <begin position="1109"/>
        <end position="1118"/>
    </location>
</feature>
<dbReference type="InterPro" id="IPR036641">
    <property type="entry name" value="HPT_dom_sf"/>
</dbReference>
<feature type="modified residue" description="Phosphohistidine" evidence="9">
    <location>
        <position position="745"/>
    </location>
</feature>
<feature type="coiled-coil region" evidence="11">
    <location>
        <begin position="1693"/>
        <end position="1734"/>
    </location>
</feature>
<keyword evidence="13" id="KW-1133">Transmembrane helix</keyword>
<evidence type="ECO:0000256" key="4">
    <source>
        <dbReference type="ARBA" id="ARBA00022553"/>
    </source>
</evidence>
<organism evidence="18 19">
    <name type="scientific">Vandammella animalimorsus</name>
    <dbReference type="NCBI Taxonomy" id="2029117"/>
    <lineage>
        <taxon>Bacteria</taxon>
        <taxon>Pseudomonadati</taxon>
        <taxon>Pseudomonadota</taxon>
        <taxon>Betaproteobacteria</taxon>
        <taxon>Burkholderiales</taxon>
        <taxon>Comamonadaceae</taxon>
        <taxon>Vandammella</taxon>
    </lineage>
</organism>
<keyword evidence="11" id="KW-0175">Coiled coil</keyword>
<dbReference type="SMART" id="SM00448">
    <property type="entry name" value="REC"/>
    <property type="match status" value="1"/>
</dbReference>
<dbReference type="GO" id="GO:0000155">
    <property type="term" value="F:phosphorelay sensor kinase activity"/>
    <property type="evidence" value="ECO:0007669"/>
    <property type="project" value="InterPro"/>
</dbReference>
<dbReference type="SUPFAM" id="SSF55874">
    <property type="entry name" value="ATPase domain of HSP90 chaperone/DNA topoisomerase II/histidine kinase"/>
    <property type="match status" value="1"/>
</dbReference>
<dbReference type="Gene3D" id="2.30.30.40">
    <property type="entry name" value="SH3 Domains"/>
    <property type="match status" value="1"/>
</dbReference>
<feature type="region of interest" description="Disordered" evidence="12">
    <location>
        <begin position="992"/>
        <end position="1165"/>
    </location>
</feature>
<dbReference type="InterPro" id="IPR011006">
    <property type="entry name" value="CheY-like_superfamily"/>
</dbReference>
<dbReference type="PROSITE" id="PS50109">
    <property type="entry name" value="HIS_KIN"/>
    <property type="match status" value="1"/>
</dbReference>
<dbReference type="InterPro" id="IPR002545">
    <property type="entry name" value="CheW-lke_dom"/>
</dbReference>
<dbReference type="RefSeq" id="WP_122244022.1">
    <property type="nucleotide sequence ID" value="NZ_RDQJ01000002.1"/>
</dbReference>
<feature type="domain" description="CheW-like" evidence="16">
    <location>
        <begin position="1993"/>
        <end position="2129"/>
    </location>
</feature>
<dbReference type="PRINTS" id="PR00344">
    <property type="entry name" value="BCTRLSENSOR"/>
</dbReference>
<dbReference type="Pfam" id="PF00072">
    <property type="entry name" value="Response_reg"/>
    <property type="match status" value="1"/>
</dbReference>
<feature type="compositionally biased region" description="Basic and acidic residues" evidence="12">
    <location>
        <begin position="992"/>
        <end position="1002"/>
    </location>
</feature>
<dbReference type="InterPro" id="IPR003594">
    <property type="entry name" value="HATPase_dom"/>
</dbReference>
<gene>
    <name evidence="18" type="ORF">EBQ34_02310</name>
</gene>
<dbReference type="SMART" id="SM00260">
    <property type="entry name" value="CheW"/>
    <property type="match status" value="1"/>
</dbReference>
<dbReference type="SMART" id="SM00387">
    <property type="entry name" value="HATPase_c"/>
    <property type="match status" value="1"/>
</dbReference>
<dbReference type="EMBL" id="RDQJ01000002">
    <property type="protein sequence ID" value="RMX18574.1"/>
    <property type="molecule type" value="Genomic_DNA"/>
</dbReference>
<keyword evidence="4 10" id="KW-0597">Phosphoprotein</keyword>
<dbReference type="InterPro" id="IPR036890">
    <property type="entry name" value="HATPase_C_sf"/>
</dbReference>
<evidence type="ECO:0000313" key="19">
    <source>
        <dbReference type="Proteomes" id="UP000275180"/>
    </source>
</evidence>
<keyword evidence="7" id="KW-0902">Two-component regulatory system</keyword>
<reference evidence="18 19" key="1">
    <citation type="submission" date="2018-10" db="EMBL/GenBank/DDBJ databases">
        <title>Comamonadaceae CDC group NO-1 genome sequencing and assembly.</title>
        <authorList>
            <person name="Bernier A.-M."/>
            <person name="Bernard K."/>
        </authorList>
    </citation>
    <scope>NUCLEOTIDE SEQUENCE [LARGE SCALE GENOMIC DNA]</scope>
    <source>
        <strain evidence="18 19">NML180582</strain>
    </source>
</reference>
<evidence type="ECO:0000256" key="6">
    <source>
        <dbReference type="ARBA" id="ARBA00022777"/>
    </source>
</evidence>
<name>A0A3M6RUM2_9BURK</name>
<dbReference type="InterPro" id="IPR005467">
    <property type="entry name" value="His_kinase_dom"/>
</dbReference>
<dbReference type="Gene3D" id="1.20.120.160">
    <property type="entry name" value="HPT domain"/>
    <property type="match status" value="2"/>
</dbReference>
<dbReference type="InterPro" id="IPR004358">
    <property type="entry name" value="Sig_transdc_His_kin-like_C"/>
</dbReference>
<keyword evidence="6" id="KW-0418">Kinase</keyword>
<evidence type="ECO:0000256" key="9">
    <source>
        <dbReference type="PROSITE-ProRule" id="PRU00110"/>
    </source>
</evidence>
<evidence type="ECO:0000256" key="10">
    <source>
        <dbReference type="PROSITE-ProRule" id="PRU00169"/>
    </source>
</evidence>
<dbReference type="SMART" id="SM01231">
    <property type="entry name" value="H-kinase_dim"/>
    <property type="match status" value="1"/>
</dbReference>
<sequence>MNTTTQHTDTAIKGQDLGPLAWVLAELRHTYGQAMEYLQGFATRVDDPAQSEALAEQAGDLAQAKNLIHQTCGALEMVGAFIPAFVLRQCEYAVAKMVQRPQACSPQAVAALHRAGMAVGEYLESLLLDASLSPVLLFPAYRDVHALTGATPPASPADLWHLEGDLREPELPLPATAIEPSAQVRQRLDRAILSLVQNQRLRQSGHDLVQLCLGLAANNQDFRERTFWKVAAGFFEGLEQRLINNDVYARRAATRVLVQYASLASKGDTQITARWMQDLLFFCAQAQNVQQDKTPVLYAVREAFGLAEQAHVDYANNVFSLLSPQQKKDLVQQLKALAEDWSAVVEGGDNPLQATAAHLQAFSQQMLEHLPEMSGLLQTLQQIVAALIAKQRKPAPELAMEVATTILYLQAMLEDVRIRATQLPERMQELTQRLRNAASQGHSEPLPAWMEDLYTRVSDGETIGSVVGELRAHLTEAENYIDQFFRDPGNATPLKDAPGILARARGVLAVLGLTPATKAIQQINKDIQQLIEAADQEGAPALSAADERFEKIGSNLGALSLQVDMLAYQPSLAKELFVFDEKAQRLQPLMGRLKVYEIGGRDIFEHVQESAHAAAAAGTVATEDEALQDELAQGPSSGPDTELDLRDAFASPTELAPALPDTTFEAPAAPQQPVPLTDAPLDGLDAAPAEQTQAQQPDSAIDDELLEVFLEEAHEVLGNGRQSLAQLANAPQDVEQQTILRRAFHTLKGSSRMVGLETFGEAAWAMEQVMNGWLAEQKPFNPALHQLCSEALDVMAQWVQAIAARGDTSAWHSAAFEQSAQAMRSSGAYVPLQSAGQAQQGAAQVQALPAAEPSAPEAPQAQPDMHLPQALEMADQPEAVAEQAAPEDSQSPTKAMEWDMDALALDLQSFDDAAASAVGSAQWQEQTPASAEAGAEDSDWTSGLQSELQPIEASPAAGDASTSHDEHEGQVAVGDEDSDSRLAEAFMELDKDWASLEPKPEPEAEAVQASAAPDFSAEDDSHLVNAIMALDGVEQAQPPARSWDADEASLNQAGGETSPQSLPELGEEPVDQPQPQEPLEQLGQPGQTSLAQDDEALLAAPAQQAMDAPELEIPDEAQAESLASMVFDAPLDWQAPAAEPAAEDSGAGPQEFEATEAQQQQHGDLQATQTLLDELDSSISVSQEDAERWGIGFKDTEIADPAQNEQALADEADGHGPQIDFSGDAALLSDLDALVTSMQELPQLEPVQPPPLQQSDEPDAPKEGQAGPLPTSAPAASVQQMARTAKEYIDVGQQSEATHWMLQALQLTQELDAELTAWASHPGLHLLSPRVVGKGNRLAATGSLFKTDASFGQLLQQIATHLAQLSVHGAPNPEWVRSVLSNSLQAVQVALDEIAAGVGNGTIAPQEFEQLNELEWGGDAARTMLAAAPAPEPVAVQQPAPQQAEAQAPAVDRVDPDLFPIFEEEAIELLPRLIGALRRWSGEPQSFEARSEALRVLHTLKGSSRLAGARQIGEMAHRFESEIEVLEARVESADAIVALLSRYDELQDAFDLLRQAAHGQLHGATAATLVPLAQQAASKVEDVAGPEHRIADPESPAIPSWQASEHGALAAPPASAQDKTPAKGRPAAAEQPAAAERLAAPYALTLGASFGDRLPGPTPLAIQPNTKRHQLVRVRSAHIDRLINQAGEIQISRSRAESRLRQLNAALEGMTVDLDRLRQQLRELEGQTESQMQSRLALGKESANFDPLELDRFTRVQELTRMMAETVNDVATVQRTLQAAMVGTEDDLVAQERKGRELQRDLLHTRMVEFDSVAERLHAVVRQASADTGKQAELVIENGSIEMDRVLLERMMGSFEHILRNCVDHGIEAPVEREQRGKARMGRVTLTVSHEGNDVAITFKDDGAGLDLKAIQRKAIERGLLGKGQIISDKEIASLIFMPGLTTAQGLTGISGRGIGMDVVRVDVSALGGRIETSTEQGQGTTFRLIMPLTTAVTQVMLVRAGTMTVGMPANLVDGIERVSHDELMRGYQRGKIEIDGKRVQFYWSGAMLHYSPRSKELDNKVYPVVLVRSAAQVVAVHVDEVLGNQEVVVKNLGPQLSALPGLAGMSVLASGAVLLIYNFIALASVYGAAAQALQREDAQAAEQQLAAAGLLHSEQDAEAQTPLVLVVDDSITVRRVTQRLLKREGYRVALAANGAQALEMLQGERPIVVLSDIEMPQMDGFELLGHIRADARIADLPVIIITSRTAQKHREHAIELGANHYLGKPYSDAELLALVGQYADAMQMQS</sequence>
<feature type="domain" description="HPt" evidence="17">
    <location>
        <begin position="698"/>
        <end position="802"/>
    </location>
</feature>
<dbReference type="Pfam" id="PF26379">
    <property type="entry name" value="FimL_2nd"/>
    <property type="match status" value="1"/>
</dbReference>
<feature type="modified residue" description="4-aspartylphosphate" evidence="10">
    <location>
        <position position="2213"/>
    </location>
</feature>
<comment type="catalytic activity">
    <reaction evidence="1">
        <text>ATP + protein L-histidine = ADP + protein N-phospho-L-histidine.</text>
        <dbReference type="EC" id="2.7.13.3"/>
    </reaction>
</comment>
<feature type="region of interest" description="Disordered" evidence="12">
    <location>
        <begin position="840"/>
        <end position="862"/>
    </location>
</feature>
<feature type="compositionally biased region" description="Low complexity" evidence="12">
    <location>
        <begin position="675"/>
        <end position="684"/>
    </location>
</feature>
<dbReference type="Gene3D" id="3.40.50.2300">
    <property type="match status" value="1"/>
</dbReference>
<feature type="region of interest" description="Disordered" evidence="12">
    <location>
        <begin position="1589"/>
        <end position="1633"/>
    </location>
</feature>
<evidence type="ECO:0000256" key="5">
    <source>
        <dbReference type="ARBA" id="ARBA00022679"/>
    </source>
</evidence>
<feature type="region of interest" description="Disordered" evidence="12">
    <location>
        <begin position="658"/>
        <end position="684"/>
    </location>
</feature>
<dbReference type="InterPro" id="IPR008207">
    <property type="entry name" value="Sig_transdc_His_kin_Hpt_dom"/>
</dbReference>
<evidence type="ECO:0000259" key="17">
    <source>
        <dbReference type="PROSITE" id="PS50894"/>
    </source>
</evidence>
<dbReference type="Gene3D" id="3.30.565.10">
    <property type="entry name" value="Histidine kinase-like ATPase, C-terminal domain"/>
    <property type="match status" value="1"/>
</dbReference>
<evidence type="ECO:0000256" key="3">
    <source>
        <dbReference type="ARBA" id="ARBA00021495"/>
    </source>
</evidence>
<evidence type="ECO:0000256" key="13">
    <source>
        <dbReference type="SAM" id="Phobius"/>
    </source>
</evidence>
<evidence type="ECO:0000259" key="14">
    <source>
        <dbReference type="PROSITE" id="PS50109"/>
    </source>
</evidence>
<feature type="region of interest" description="Disordered" evidence="12">
    <location>
        <begin position="916"/>
        <end position="978"/>
    </location>
</feature>
<dbReference type="PANTHER" id="PTHR43395:SF8">
    <property type="entry name" value="HISTIDINE KINASE"/>
    <property type="match status" value="1"/>
</dbReference>
<feature type="region of interest" description="Disordered" evidence="12">
    <location>
        <begin position="1245"/>
        <end position="1281"/>
    </location>
</feature>
<keyword evidence="13" id="KW-0472">Membrane</keyword>
<feature type="transmembrane region" description="Helical" evidence="13">
    <location>
        <begin position="2103"/>
        <end position="2127"/>
    </location>
</feature>
<evidence type="ECO:0000259" key="15">
    <source>
        <dbReference type="PROSITE" id="PS50110"/>
    </source>
</evidence>
<dbReference type="PROSITE" id="PS50851">
    <property type="entry name" value="CHEW"/>
    <property type="match status" value="1"/>
</dbReference>
<feature type="domain" description="Histidine kinase" evidence="14">
    <location>
        <begin position="1786"/>
        <end position="1991"/>
    </location>
</feature>
<feature type="compositionally biased region" description="Low complexity" evidence="12">
    <location>
        <begin position="1073"/>
        <end position="1087"/>
    </location>
</feature>
<dbReference type="SUPFAM" id="SSF50341">
    <property type="entry name" value="CheW-like"/>
    <property type="match status" value="1"/>
</dbReference>
<accession>A0A3M6RUM2</accession>
<dbReference type="SUPFAM" id="SSF47226">
    <property type="entry name" value="Histidine-containing phosphotransfer domain, HPT domain"/>
    <property type="match status" value="2"/>
</dbReference>
<keyword evidence="13" id="KW-0812">Transmembrane</keyword>
<feature type="compositionally biased region" description="Polar residues" evidence="12">
    <location>
        <begin position="1049"/>
        <end position="1061"/>
    </location>
</feature>
<dbReference type="GO" id="GO:0005737">
    <property type="term" value="C:cytoplasm"/>
    <property type="evidence" value="ECO:0007669"/>
    <property type="project" value="InterPro"/>
</dbReference>
<evidence type="ECO:0000256" key="8">
    <source>
        <dbReference type="ARBA" id="ARBA00035100"/>
    </source>
</evidence>
<dbReference type="InterPro" id="IPR058661">
    <property type="entry name" value="FimL_2nd"/>
</dbReference>
<proteinExistence type="predicted"/>
<comment type="function">
    <text evidence="8">Involved in the transmission of sensory signals from the chemoreceptors to the flagellar motors. CheA is autophosphorylated; it can transfer its phosphate group to either CheB or CheY.</text>
</comment>
<dbReference type="OrthoDB" id="9803176at2"/>